<accession>A0A8K0W2J6</accession>
<dbReference type="Pfam" id="PF12937">
    <property type="entry name" value="F-box-like"/>
    <property type="match status" value="1"/>
</dbReference>
<protein>
    <recommendedName>
        <fullName evidence="1">F-box domain-containing protein</fullName>
    </recommendedName>
</protein>
<sequence>MPSPPIPRLPLLPTELKSLIFAHLSSKSLLALSSTCRDLHAVALPLAYAHVTLMWDDSPSQRANAPRLNLFLRTLIGNPHVARAIKRLDLRAKQCMYSDDDGRFLVTIPGLEACAPSAAELTSFHAAIHDLGMQGVPNWDEDSEDPRGAFFLMLVLILAHCSRLEELEMSVVFVAPNTWHEWFEDLVYFSIHNGGQAQWMSNLKKFTLRCDTSAENEAKRPGFMQIDKRPLWAFYLPAVEEVVLEHFEDPVSSDEMLRHEESPEAEDWRVHWWPWACQPMCTYPPKTYPHSSTLAPSCSYLTTLRLKRCSAEARTLELLLRYTPVLKVLELDLFRHPYENEFDLNVLRQALGHVAQTLERLTVRYEVFPETEYGEIVSDMVRVTTGRLCPLTPFAQLTDLEISLHTLFGSDDSLNNTFFPLAAVLPPKLQELVVTDDLYGFSDWQQYFEDGDAMAMFRRYLEGGGDGEGEWRVATPELRRFVYDLRERGEYSVRYWDREERREELMAMCKGQGLEGEVLWSY</sequence>
<dbReference type="SUPFAM" id="SSF81383">
    <property type="entry name" value="F-box domain"/>
    <property type="match status" value="1"/>
</dbReference>
<dbReference type="EMBL" id="JAGMVJ010000004">
    <property type="protein sequence ID" value="KAH7091312.1"/>
    <property type="molecule type" value="Genomic_DNA"/>
</dbReference>
<dbReference type="InterPro" id="IPR036047">
    <property type="entry name" value="F-box-like_dom_sf"/>
</dbReference>
<dbReference type="InterPro" id="IPR001810">
    <property type="entry name" value="F-box_dom"/>
</dbReference>
<organism evidence="2 3">
    <name type="scientific">Paraphoma chrysanthemicola</name>
    <dbReference type="NCBI Taxonomy" id="798071"/>
    <lineage>
        <taxon>Eukaryota</taxon>
        <taxon>Fungi</taxon>
        <taxon>Dikarya</taxon>
        <taxon>Ascomycota</taxon>
        <taxon>Pezizomycotina</taxon>
        <taxon>Dothideomycetes</taxon>
        <taxon>Pleosporomycetidae</taxon>
        <taxon>Pleosporales</taxon>
        <taxon>Pleosporineae</taxon>
        <taxon>Phaeosphaeriaceae</taxon>
        <taxon>Paraphoma</taxon>
    </lineage>
</organism>
<evidence type="ECO:0000259" key="1">
    <source>
        <dbReference type="PROSITE" id="PS50181"/>
    </source>
</evidence>
<evidence type="ECO:0000313" key="2">
    <source>
        <dbReference type="EMBL" id="KAH7091312.1"/>
    </source>
</evidence>
<name>A0A8K0W2J6_9PLEO</name>
<reference evidence="2" key="1">
    <citation type="journal article" date="2021" name="Nat. Commun.">
        <title>Genetic determinants of endophytism in the Arabidopsis root mycobiome.</title>
        <authorList>
            <person name="Mesny F."/>
            <person name="Miyauchi S."/>
            <person name="Thiergart T."/>
            <person name="Pickel B."/>
            <person name="Atanasova L."/>
            <person name="Karlsson M."/>
            <person name="Huettel B."/>
            <person name="Barry K.W."/>
            <person name="Haridas S."/>
            <person name="Chen C."/>
            <person name="Bauer D."/>
            <person name="Andreopoulos W."/>
            <person name="Pangilinan J."/>
            <person name="LaButti K."/>
            <person name="Riley R."/>
            <person name="Lipzen A."/>
            <person name="Clum A."/>
            <person name="Drula E."/>
            <person name="Henrissat B."/>
            <person name="Kohler A."/>
            <person name="Grigoriev I.V."/>
            <person name="Martin F.M."/>
            <person name="Hacquard S."/>
        </authorList>
    </citation>
    <scope>NUCLEOTIDE SEQUENCE</scope>
    <source>
        <strain evidence="2">MPI-SDFR-AT-0120</strain>
    </source>
</reference>
<dbReference type="PROSITE" id="PS50181">
    <property type="entry name" value="FBOX"/>
    <property type="match status" value="1"/>
</dbReference>
<feature type="domain" description="F-box" evidence="1">
    <location>
        <begin position="6"/>
        <end position="58"/>
    </location>
</feature>
<dbReference type="AlphaFoldDB" id="A0A8K0W2J6"/>
<dbReference type="Proteomes" id="UP000813461">
    <property type="component" value="Unassembled WGS sequence"/>
</dbReference>
<proteinExistence type="predicted"/>
<evidence type="ECO:0000313" key="3">
    <source>
        <dbReference type="Proteomes" id="UP000813461"/>
    </source>
</evidence>
<gene>
    <name evidence="2" type="ORF">FB567DRAFT_589206</name>
</gene>
<comment type="caution">
    <text evidence="2">The sequence shown here is derived from an EMBL/GenBank/DDBJ whole genome shotgun (WGS) entry which is preliminary data.</text>
</comment>
<dbReference type="OrthoDB" id="3768645at2759"/>
<keyword evidence="3" id="KW-1185">Reference proteome</keyword>